<evidence type="ECO:0000256" key="4">
    <source>
        <dbReference type="ARBA" id="ARBA00022679"/>
    </source>
</evidence>
<comment type="caution">
    <text evidence="8">The sequence shown here is derived from an EMBL/GenBank/DDBJ whole genome shotgun (WGS) entry which is preliminary data.</text>
</comment>
<keyword evidence="8" id="KW-0255">Endonuclease</keyword>
<dbReference type="InterPro" id="IPR029063">
    <property type="entry name" value="SAM-dependent_MTases_sf"/>
</dbReference>
<keyword evidence="8" id="KW-0540">Nuclease</keyword>
<evidence type="ECO:0000313" key="8">
    <source>
        <dbReference type="EMBL" id="GGE36074.1"/>
    </source>
</evidence>
<dbReference type="InterPro" id="IPR011639">
    <property type="entry name" value="MethylTrfase_TaqI-like_dom"/>
</dbReference>
<dbReference type="Proteomes" id="UP000628775">
    <property type="component" value="Unassembled WGS sequence"/>
</dbReference>
<reference evidence="8" key="2">
    <citation type="submission" date="2020-09" db="EMBL/GenBank/DDBJ databases">
        <authorList>
            <person name="Sun Q."/>
            <person name="Zhou Y."/>
        </authorList>
    </citation>
    <scope>NUCLEOTIDE SEQUENCE</scope>
    <source>
        <strain evidence="8">CGMCC 1.15371</strain>
    </source>
</reference>
<accession>A0A8J2VRA5</accession>
<reference evidence="8" key="1">
    <citation type="journal article" date="2014" name="Int. J. Syst. Evol. Microbiol.">
        <title>Complete genome sequence of Corynebacterium casei LMG S-19264T (=DSM 44701T), isolated from a smear-ripened cheese.</title>
        <authorList>
            <consortium name="US DOE Joint Genome Institute (JGI-PGF)"/>
            <person name="Walter F."/>
            <person name="Albersmeier A."/>
            <person name="Kalinowski J."/>
            <person name="Ruckert C."/>
        </authorList>
    </citation>
    <scope>NUCLEOTIDE SEQUENCE</scope>
    <source>
        <strain evidence="8">CGMCC 1.15371</strain>
    </source>
</reference>
<dbReference type="SUPFAM" id="SSF53335">
    <property type="entry name" value="S-adenosyl-L-methionine-dependent methyltransferases"/>
    <property type="match status" value="1"/>
</dbReference>
<protein>
    <recommendedName>
        <fullName evidence="2">site-specific DNA-methyltransferase (adenine-specific)</fullName>
        <ecNumber evidence="2">2.1.1.72</ecNumber>
    </recommendedName>
</protein>
<keyword evidence="3" id="KW-0489">Methyltransferase</keyword>
<feature type="domain" description="Type II methyltransferase M.TaqI-like" evidence="7">
    <location>
        <begin position="425"/>
        <end position="684"/>
    </location>
</feature>
<dbReference type="EMBL" id="BMIR01000004">
    <property type="protein sequence ID" value="GGE36074.1"/>
    <property type="molecule type" value="Genomic_DNA"/>
</dbReference>
<keyword evidence="9" id="KW-1185">Reference proteome</keyword>
<dbReference type="AlphaFoldDB" id="A0A8J2VRA5"/>
<dbReference type="Gene3D" id="3.40.50.150">
    <property type="entry name" value="Vaccinia Virus protein VP39"/>
    <property type="match status" value="1"/>
</dbReference>
<evidence type="ECO:0000256" key="2">
    <source>
        <dbReference type="ARBA" id="ARBA00011900"/>
    </source>
</evidence>
<dbReference type="InterPro" id="IPR050953">
    <property type="entry name" value="N4_N6_ade-DNA_methylase"/>
</dbReference>
<name>A0A8J2VRA5_9BACL</name>
<evidence type="ECO:0000256" key="1">
    <source>
        <dbReference type="ARBA" id="ARBA00006594"/>
    </source>
</evidence>
<dbReference type="GO" id="GO:0009007">
    <property type="term" value="F:site-specific DNA-methyltransferase (adenine-specific) activity"/>
    <property type="evidence" value="ECO:0007669"/>
    <property type="project" value="UniProtKB-EC"/>
</dbReference>
<dbReference type="Pfam" id="PF07669">
    <property type="entry name" value="Eco57I"/>
    <property type="match status" value="1"/>
</dbReference>
<evidence type="ECO:0000256" key="5">
    <source>
        <dbReference type="ARBA" id="ARBA00022691"/>
    </source>
</evidence>
<comment type="catalytic activity">
    <reaction evidence="6">
        <text>a 2'-deoxyadenosine in DNA + S-adenosyl-L-methionine = an N(6)-methyl-2'-deoxyadenosine in DNA + S-adenosyl-L-homocysteine + H(+)</text>
        <dbReference type="Rhea" id="RHEA:15197"/>
        <dbReference type="Rhea" id="RHEA-COMP:12418"/>
        <dbReference type="Rhea" id="RHEA-COMP:12419"/>
        <dbReference type="ChEBI" id="CHEBI:15378"/>
        <dbReference type="ChEBI" id="CHEBI:57856"/>
        <dbReference type="ChEBI" id="CHEBI:59789"/>
        <dbReference type="ChEBI" id="CHEBI:90615"/>
        <dbReference type="ChEBI" id="CHEBI:90616"/>
        <dbReference type="EC" id="2.1.1.72"/>
    </reaction>
</comment>
<dbReference type="InterPro" id="IPR002052">
    <property type="entry name" value="DNA_methylase_N6_adenine_CS"/>
</dbReference>
<keyword evidence="5" id="KW-0949">S-adenosyl-L-methionine</keyword>
<evidence type="ECO:0000256" key="3">
    <source>
        <dbReference type="ARBA" id="ARBA00022603"/>
    </source>
</evidence>
<gene>
    <name evidence="8" type="ORF">GCM10011391_13600</name>
</gene>
<proteinExistence type="inferred from homology"/>
<dbReference type="EC" id="2.1.1.72" evidence="2"/>
<evidence type="ECO:0000259" key="7">
    <source>
        <dbReference type="Pfam" id="PF07669"/>
    </source>
</evidence>
<sequence length="1078" mass="123443">MELSECNLDEVISFVERAIYLIDFKNAKEDVVRHNFTSYLSRIFHPKPPFWVTQHISGGESLAKFEKDGVERRGFIDNLVGLTVIEYEKDLRVTEIFNEGFDQVKKYCAAKINEGEPKDLVIGILSDSVRWYAYRVSKVNLDKKRIGADDVTLEKIDEIEVQPTKVSAKNLIIFLQTYLGRVGARPLNANSLAEDFGFESPFSQDYVKNITSLVQTAVNSNEEYAKVIAKLWSRVVSLTQSEDQFDIQTYSDELYMVTLGKLLCANIIGQKALLNSSEELISILTGTYFERKGFTNFVEYDYFGWLTNTPYIDGLVEIAKDIQENLRVYDFEHDFKEDLFGEMFAQLSYRTQRILLGQEWTPHWLAEKMVNKLVESLEDRELPQFVDMCCGSGVMIVETVKQSKKRIEELFPTVEIEDKIRKLSNSITGFDIDPLAVILSKISWIIAAKEWISLAEGLKVTIPVYHADSLFAVTPLNKIDDDSDFYEIELADNSIVFPEFILNPENTALFDAIIDKGYKIALNDEKLTMEYATNMSKSIVKREAERLSLSIETEQADKVINFLTSFIEVVNRLHIEGKNGIWSYILKNSYRPGLLSGQFNGLISNPPWLALSKLGNNPYKEVLKSKARNFKINPPGPAFPHIEMATIFLVHGVKKYLTNNAIVACIVPDSVLNGMNHEPFRREGYNHTENPVDLHLSEIWKISKQTFKNEAIVLIGKKGGSSNWELEGDFSKLPAKIVGSNSMEDIILYNNKLGDRTAWDVNKIINTDVVQHAADFQQGADIMPRTFYCFDVTPIRKDLSKVKSITLDSEKSYIISDAGTEKGFRIEECYLENDVIFDVYTSKLVTPYDISNPIKSVLPIRKSIQNTYELIPYDEVTIRNDDLKYVIDKIVERKPGYEGNWERLNERNKLVRQSRLPNNGFYIFVGTSGSYVCGAYESADELDTNKMIVDQTLNWVHVNSEEEALYLTGLLNSDSINSAISIFQPRGQQGARHIHSLPYQVTPKYHPENPLHQEVVSMTRKLLDEYRHYKNRNPEFSNYLHPRNSTLQKRRTTAREHIKALTSYSEYEFVCSKIYNLS</sequence>
<dbReference type="GO" id="GO:0006304">
    <property type="term" value="P:DNA modification"/>
    <property type="evidence" value="ECO:0007669"/>
    <property type="project" value="InterPro"/>
</dbReference>
<organism evidence="8 9">
    <name type="scientific">Pullulanibacillus camelliae</name>
    <dbReference type="NCBI Taxonomy" id="1707096"/>
    <lineage>
        <taxon>Bacteria</taxon>
        <taxon>Bacillati</taxon>
        <taxon>Bacillota</taxon>
        <taxon>Bacilli</taxon>
        <taxon>Bacillales</taxon>
        <taxon>Sporolactobacillaceae</taxon>
        <taxon>Pullulanibacillus</taxon>
    </lineage>
</organism>
<dbReference type="GO" id="GO:0004519">
    <property type="term" value="F:endonuclease activity"/>
    <property type="evidence" value="ECO:0007669"/>
    <property type="project" value="UniProtKB-KW"/>
</dbReference>
<evidence type="ECO:0000256" key="6">
    <source>
        <dbReference type="ARBA" id="ARBA00047942"/>
    </source>
</evidence>
<dbReference type="GO" id="GO:0003676">
    <property type="term" value="F:nucleic acid binding"/>
    <property type="evidence" value="ECO:0007669"/>
    <property type="project" value="InterPro"/>
</dbReference>
<keyword evidence="4" id="KW-0808">Transferase</keyword>
<dbReference type="RefSeq" id="WP_188691086.1">
    <property type="nucleotide sequence ID" value="NZ_BMIR01000004.1"/>
</dbReference>
<evidence type="ECO:0000313" key="9">
    <source>
        <dbReference type="Proteomes" id="UP000628775"/>
    </source>
</evidence>
<dbReference type="GO" id="GO:0032259">
    <property type="term" value="P:methylation"/>
    <property type="evidence" value="ECO:0007669"/>
    <property type="project" value="UniProtKB-KW"/>
</dbReference>
<comment type="similarity">
    <text evidence="1">Belongs to the N(4)/N(6)-methyltransferase family.</text>
</comment>
<dbReference type="PROSITE" id="PS00092">
    <property type="entry name" value="N6_MTASE"/>
    <property type="match status" value="1"/>
</dbReference>
<dbReference type="PANTHER" id="PTHR33841">
    <property type="entry name" value="DNA METHYLTRANSFERASE YEEA-RELATED"/>
    <property type="match status" value="1"/>
</dbReference>
<keyword evidence="8" id="KW-0378">Hydrolase</keyword>
<dbReference type="PANTHER" id="PTHR33841:SF5">
    <property type="entry name" value="DNA METHYLASE (MODIFICATION METHYLASE) (METHYLTRANSFERASE)-RELATED"/>
    <property type="match status" value="1"/>
</dbReference>